<keyword evidence="3" id="KW-0611">Plant defense</keyword>
<feature type="signal peptide" evidence="5">
    <location>
        <begin position="1"/>
        <end position="18"/>
    </location>
</feature>
<feature type="domain" description="Disease resistance N-terminal" evidence="7">
    <location>
        <begin position="16"/>
        <end position="89"/>
    </location>
</feature>
<dbReference type="GO" id="GO:0006952">
    <property type="term" value="P:defense response"/>
    <property type="evidence" value="ECO:0007669"/>
    <property type="project" value="UniProtKB-KW"/>
</dbReference>
<evidence type="ECO:0000259" key="7">
    <source>
        <dbReference type="Pfam" id="PF18052"/>
    </source>
</evidence>
<dbReference type="EMBL" id="NBSK02000002">
    <property type="protein sequence ID" value="KAJ0220470.1"/>
    <property type="molecule type" value="Genomic_DNA"/>
</dbReference>
<dbReference type="Gene3D" id="1.20.5.4130">
    <property type="match status" value="1"/>
</dbReference>
<dbReference type="Gramene" id="rna-gnl|WGS:NBSK|LSAT_2X7260_mrna">
    <property type="protein sequence ID" value="cds-PLY90191.1"/>
    <property type="gene ID" value="gene-LSAT_2X7260"/>
</dbReference>
<dbReference type="Gene3D" id="3.40.50.300">
    <property type="entry name" value="P-loop containing nucleotide triphosphate hydrolases"/>
    <property type="match status" value="1"/>
</dbReference>
<gene>
    <name evidence="8" type="ORF">LSAT_V11C200053380</name>
</gene>
<dbReference type="PANTHER" id="PTHR36766:SF70">
    <property type="entry name" value="DISEASE RESISTANCE PROTEIN RGA4"/>
    <property type="match status" value="1"/>
</dbReference>
<dbReference type="InterPro" id="IPR002182">
    <property type="entry name" value="NB-ARC"/>
</dbReference>
<dbReference type="SUPFAM" id="SSF52540">
    <property type="entry name" value="P-loop containing nucleoside triphosphate hydrolases"/>
    <property type="match status" value="1"/>
</dbReference>
<keyword evidence="9" id="KW-1185">Reference proteome</keyword>
<evidence type="ECO:0000256" key="2">
    <source>
        <dbReference type="ARBA" id="ARBA00022741"/>
    </source>
</evidence>
<evidence type="ECO:0000313" key="9">
    <source>
        <dbReference type="Proteomes" id="UP000235145"/>
    </source>
</evidence>
<evidence type="ECO:0000259" key="6">
    <source>
        <dbReference type="Pfam" id="PF00931"/>
    </source>
</evidence>
<keyword evidence="5" id="KW-0732">Signal</keyword>
<dbReference type="Proteomes" id="UP000235145">
    <property type="component" value="Unassembled WGS sequence"/>
</dbReference>
<evidence type="ECO:0000313" key="8">
    <source>
        <dbReference type="EMBL" id="KAJ0220470.1"/>
    </source>
</evidence>
<evidence type="ECO:0000256" key="1">
    <source>
        <dbReference type="ARBA" id="ARBA00022737"/>
    </source>
</evidence>
<feature type="domain" description="NB-ARC" evidence="6">
    <location>
        <begin position="180"/>
        <end position="239"/>
    </location>
</feature>
<evidence type="ECO:0008006" key="10">
    <source>
        <dbReference type="Google" id="ProtNLM"/>
    </source>
</evidence>
<dbReference type="InterPro" id="IPR041118">
    <property type="entry name" value="Rx_N"/>
</dbReference>
<name>A0A9R1WDK3_LACSA</name>
<evidence type="ECO:0000256" key="4">
    <source>
        <dbReference type="ARBA" id="ARBA00022840"/>
    </source>
</evidence>
<evidence type="ECO:0000256" key="3">
    <source>
        <dbReference type="ARBA" id="ARBA00022821"/>
    </source>
</evidence>
<proteinExistence type="predicted"/>
<dbReference type="GO" id="GO:0043531">
    <property type="term" value="F:ADP binding"/>
    <property type="evidence" value="ECO:0007669"/>
    <property type="project" value="InterPro"/>
</dbReference>
<comment type="caution">
    <text evidence="8">The sequence shown here is derived from an EMBL/GenBank/DDBJ whole genome shotgun (WGS) entry which is preliminary data.</text>
</comment>
<protein>
    <recommendedName>
        <fullName evidence="10">Rx N-terminal domain-containing protein</fullName>
    </recommendedName>
</protein>
<dbReference type="GO" id="GO:0005524">
    <property type="term" value="F:ATP binding"/>
    <property type="evidence" value="ECO:0007669"/>
    <property type="project" value="UniProtKB-KW"/>
</dbReference>
<dbReference type="PANTHER" id="PTHR36766">
    <property type="entry name" value="PLANT BROAD-SPECTRUM MILDEW RESISTANCE PROTEIN RPW8"/>
    <property type="match status" value="1"/>
</dbReference>
<dbReference type="InterPro" id="IPR027417">
    <property type="entry name" value="P-loop_NTPase"/>
</dbReference>
<reference evidence="8 9" key="1">
    <citation type="journal article" date="2017" name="Nat. Commun.">
        <title>Genome assembly with in vitro proximity ligation data and whole-genome triplication in lettuce.</title>
        <authorList>
            <person name="Reyes-Chin-Wo S."/>
            <person name="Wang Z."/>
            <person name="Yang X."/>
            <person name="Kozik A."/>
            <person name="Arikit S."/>
            <person name="Song C."/>
            <person name="Xia L."/>
            <person name="Froenicke L."/>
            <person name="Lavelle D.O."/>
            <person name="Truco M.J."/>
            <person name="Xia R."/>
            <person name="Zhu S."/>
            <person name="Xu C."/>
            <person name="Xu H."/>
            <person name="Xu X."/>
            <person name="Cox K."/>
            <person name="Korf I."/>
            <person name="Meyers B.C."/>
            <person name="Michelmore R.W."/>
        </authorList>
    </citation>
    <scope>NUCLEOTIDE SEQUENCE [LARGE SCALE GENOMIC DNA]</scope>
    <source>
        <strain evidence="9">cv. Salinas</strain>
        <tissue evidence="8">Seedlings</tissue>
    </source>
</reference>
<accession>A0A9R1WDK3</accession>
<dbReference type="Pfam" id="PF00931">
    <property type="entry name" value="NB-ARC"/>
    <property type="match status" value="1"/>
</dbReference>
<keyword evidence="1" id="KW-0677">Repeat</keyword>
<sequence>MAEAAAACILTEVVLVAANDIALASGYKKKLDTLHQTVDLICAKLRDAERQKGTEAMIVWLKHLKQVVDEADDVLDEVHFEMLRSEVKKPDRIARKVPSLPSLKNFSFRREIGRKIENITKKLLPFNKQANFLGLQNEQFARFPDCVYRETNPYIDEFEVVGRDDDELYIIQLLTQPTTEEKLTIVPIVGMGGIGKISLAKSIYNNSKIEQYFDVRAWLCVSVKVVFCTLLAKMLESLQGL</sequence>
<dbReference type="Pfam" id="PF18052">
    <property type="entry name" value="Rx_N"/>
    <property type="match status" value="1"/>
</dbReference>
<organism evidence="8 9">
    <name type="scientific">Lactuca sativa</name>
    <name type="common">Garden lettuce</name>
    <dbReference type="NCBI Taxonomy" id="4236"/>
    <lineage>
        <taxon>Eukaryota</taxon>
        <taxon>Viridiplantae</taxon>
        <taxon>Streptophyta</taxon>
        <taxon>Embryophyta</taxon>
        <taxon>Tracheophyta</taxon>
        <taxon>Spermatophyta</taxon>
        <taxon>Magnoliopsida</taxon>
        <taxon>eudicotyledons</taxon>
        <taxon>Gunneridae</taxon>
        <taxon>Pentapetalae</taxon>
        <taxon>asterids</taxon>
        <taxon>campanulids</taxon>
        <taxon>Asterales</taxon>
        <taxon>Asteraceae</taxon>
        <taxon>Cichorioideae</taxon>
        <taxon>Cichorieae</taxon>
        <taxon>Lactucinae</taxon>
        <taxon>Lactuca</taxon>
    </lineage>
</organism>
<keyword evidence="4" id="KW-0067">ATP-binding</keyword>
<evidence type="ECO:0000256" key="5">
    <source>
        <dbReference type="SAM" id="SignalP"/>
    </source>
</evidence>
<feature type="chain" id="PRO_5040159155" description="Rx N-terminal domain-containing protein" evidence="5">
    <location>
        <begin position="19"/>
        <end position="241"/>
    </location>
</feature>
<keyword evidence="2" id="KW-0547">Nucleotide-binding</keyword>
<dbReference type="AlphaFoldDB" id="A0A9R1WDK3"/>